<accession>A0A4P6PZM5</accession>
<keyword evidence="5" id="KW-0472">Membrane</keyword>
<feature type="coiled-coil region" evidence="7">
    <location>
        <begin position="326"/>
        <end position="353"/>
    </location>
</feature>
<sequence precursor="true">MNKRAAKLAAATAAGVLTLALTACDNPQGGNAGGGDGEGGGGDDGIRVGLAYDVGGRGDKSFNDSAYRGLQRVEEELGISGDDIQDFEPSEGESDVDKEERLKNMADQGFDVIIGVGFAYTQPMINVASNEAYSDVNFAIVDSEITDQDNVTSLVFTEEQASYLVGAAAALKTEEDHIGFVGGVETPLIKKFEAGYIAGAQKINPDIEIETSYLTQPPDMSGFSDPATGRSTAEGQLDQGADVIYHAAGASGNGVLEAVAAADQLFIGVDSDQYKTAPEDQKQYVLTSAIKRVDTAVFEFVQSAQQGDVESGIRRFDLASGGVGYSKSNEELISDIEGQLDELKQQIIDGEIEVPTEP</sequence>
<keyword evidence="4 8" id="KW-0732">Signal</keyword>
<evidence type="ECO:0000313" key="11">
    <source>
        <dbReference type="Proteomes" id="UP000292235"/>
    </source>
</evidence>
<feature type="domain" description="ABC transporter substrate-binding protein PnrA-like" evidence="9">
    <location>
        <begin position="52"/>
        <end position="356"/>
    </location>
</feature>
<keyword evidence="7" id="KW-0175">Coiled coil</keyword>
<organism evidence="10 11">
    <name type="scientific">Streptomonospora litoralis</name>
    <dbReference type="NCBI Taxonomy" id="2498135"/>
    <lineage>
        <taxon>Bacteria</taxon>
        <taxon>Bacillati</taxon>
        <taxon>Actinomycetota</taxon>
        <taxon>Actinomycetes</taxon>
        <taxon>Streptosporangiales</taxon>
        <taxon>Nocardiopsidaceae</taxon>
        <taxon>Streptomonospora</taxon>
    </lineage>
</organism>
<evidence type="ECO:0000256" key="5">
    <source>
        <dbReference type="ARBA" id="ARBA00023136"/>
    </source>
</evidence>
<comment type="subcellular location">
    <subcellularLocation>
        <location evidence="1">Cell membrane</location>
        <topology evidence="1">Lipid-anchor</topology>
    </subcellularLocation>
</comment>
<dbReference type="AlphaFoldDB" id="A0A4P6PZM5"/>
<dbReference type="RefSeq" id="WP_131097629.1">
    <property type="nucleotide sequence ID" value="NZ_CP036455.1"/>
</dbReference>
<evidence type="ECO:0000256" key="3">
    <source>
        <dbReference type="ARBA" id="ARBA00022475"/>
    </source>
</evidence>
<comment type="similarity">
    <text evidence="2">Belongs to the BMP lipoprotein family.</text>
</comment>
<evidence type="ECO:0000259" key="9">
    <source>
        <dbReference type="Pfam" id="PF02608"/>
    </source>
</evidence>
<dbReference type="Proteomes" id="UP000292235">
    <property type="component" value="Chromosome"/>
</dbReference>
<evidence type="ECO:0000256" key="8">
    <source>
        <dbReference type="SAM" id="SignalP"/>
    </source>
</evidence>
<reference evidence="10 11" key="1">
    <citation type="submission" date="2019-02" db="EMBL/GenBank/DDBJ databases">
        <authorList>
            <person name="Khodamoradi S."/>
            <person name="Hahnke R.L."/>
            <person name="Kaempfer P."/>
            <person name="Schumann P."/>
            <person name="Rohde M."/>
            <person name="Steinert M."/>
            <person name="Luzhetskyy A."/>
            <person name="Wink J."/>
            <person name="Ruckert C."/>
        </authorList>
    </citation>
    <scope>NUCLEOTIDE SEQUENCE [LARGE SCALE GENOMIC DNA]</scope>
    <source>
        <strain evidence="10 11">M2</strain>
    </source>
</reference>
<evidence type="ECO:0000256" key="4">
    <source>
        <dbReference type="ARBA" id="ARBA00022729"/>
    </source>
</evidence>
<keyword evidence="11" id="KW-1185">Reference proteome</keyword>
<evidence type="ECO:0000256" key="6">
    <source>
        <dbReference type="ARBA" id="ARBA00023288"/>
    </source>
</evidence>
<dbReference type="PANTHER" id="PTHR34296">
    <property type="entry name" value="TRANSCRIPTIONAL ACTIVATOR PROTEIN MED"/>
    <property type="match status" value="1"/>
</dbReference>
<keyword evidence="6 10" id="KW-0449">Lipoprotein</keyword>
<evidence type="ECO:0000256" key="7">
    <source>
        <dbReference type="SAM" id="Coils"/>
    </source>
</evidence>
<dbReference type="InterPro" id="IPR003760">
    <property type="entry name" value="PnrA-like"/>
</dbReference>
<dbReference type="InterPro" id="IPR050957">
    <property type="entry name" value="BMP_lipoprotein"/>
</dbReference>
<dbReference type="InterPro" id="IPR028082">
    <property type="entry name" value="Peripla_BP_I"/>
</dbReference>
<dbReference type="EMBL" id="CP036455">
    <property type="protein sequence ID" value="QBI53230.1"/>
    <property type="molecule type" value="Genomic_DNA"/>
</dbReference>
<dbReference type="GO" id="GO:0005886">
    <property type="term" value="C:plasma membrane"/>
    <property type="evidence" value="ECO:0007669"/>
    <property type="project" value="UniProtKB-SubCell"/>
</dbReference>
<dbReference type="KEGG" id="strr:EKD16_07170"/>
<gene>
    <name evidence="10" type="primary">tmpC</name>
    <name evidence="10" type="ORF">EKD16_07170</name>
</gene>
<keyword evidence="3" id="KW-1003">Cell membrane</keyword>
<dbReference type="OrthoDB" id="9784230at2"/>
<feature type="chain" id="PRO_5038989428" evidence="8">
    <location>
        <begin position="24"/>
        <end position="358"/>
    </location>
</feature>
<dbReference type="Pfam" id="PF02608">
    <property type="entry name" value="Bmp"/>
    <property type="match status" value="1"/>
</dbReference>
<dbReference type="CDD" id="cd06354">
    <property type="entry name" value="PBP1_PrnA-like"/>
    <property type="match status" value="1"/>
</dbReference>
<evidence type="ECO:0000256" key="1">
    <source>
        <dbReference type="ARBA" id="ARBA00004193"/>
    </source>
</evidence>
<evidence type="ECO:0000313" key="10">
    <source>
        <dbReference type="EMBL" id="QBI53230.1"/>
    </source>
</evidence>
<protein>
    <submittedName>
        <fullName evidence="10">Membrane lipoprotein TmpC</fullName>
    </submittedName>
</protein>
<name>A0A4P6PZM5_9ACTN</name>
<feature type="signal peptide" evidence="8">
    <location>
        <begin position="1"/>
        <end position="23"/>
    </location>
</feature>
<dbReference type="PANTHER" id="PTHR34296:SF2">
    <property type="entry name" value="ABC TRANSPORTER GUANOSINE-BINDING PROTEIN NUPN"/>
    <property type="match status" value="1"/>
</dbReference>
<proteinExistence type="inferred from homology"/>
<dbReference type="SUPFAM" id="SSF53822">
    <property type="entry name" value="Periplasmic binding protein-like I"/>
    <property type="match status" value="1"/>
</dbReference>
<evidence type="ECO:0000256" key="2">
    <source>
        <dbReference type="ARBA" id="ARBA00008610"/>
    </source>
</evidence>
<dbReference type="Gene3D" id="3.40.50.2300">
    <property type="match status" value="2"/>
</dbReference>
<dbReference type="PROSITE" id="PS51257">
    <property type="entry name" value="PROKAR_LIPOPROTEIN"/>
    <property type="match status" value="1"/>
</dbReference>